<proteinExistence type="predicted"/>
<sequence>MTGDTVSLLGRPQRHSTRYDGRWCCPGPGRLVLPHALQRVGALGLLLACSLCLLLLAVSHRLVTSNALDRAPFLAIGRTIQMDLDPAADAEVEASTLDGRGGAYYVGDVGDDVQVEVEVQVIAGPGAGAARPEHRGHEDTPLGPAFKSWSSSELESWGGAGGANRSLDMEGVIKQQRLVVAEEMAGYRYPGGAHNVSARALSDLVPELGGQPVRSVILTTWRSGSTFLGDVLHAHPANFYHYEPLLHYDIVQVRGEPLARGAIDTLRNLFHCNYTGLKEYLDYGPEHNWLFSHNTRLWDACQRRPDLCWQPQFLTPFCRLFPFQSMKVVRLRLRLMEELLADPSLNIRVALLVRDPRGTLQSRKHRDWCPGRPDCSEPLKLCNDLVSDYSAAVRLTKLYPGRFRAMRYEDLSMEPFSKVQELFDMYGLDFHPAVQEFLETHTKVDVGGVSSTYRNSKSAPFHWRQDLKHSEVRLIQNKCHQAMKLWGYLPALNANHQRDFNPMGNFSLH</sequence>
<evidence type="ECO:0000313" key="2">
    <source>
        <dbReference type="Proteomes" id="UP000504606"/>
    </source>
</evidence>
<dbReference type="GO" id="GO:0006790">
    <property type="term" value="P:sulfur compound metabolic process"/>
    <property type="evidence" value="ECO:0007669"/>
    <property type="project" value="TreeGrafter"/>
</dbReference>
<dbReference type="KEGG" id="foc:113212876"/>
<accession>A0A6J1T9W1</accession>
<dbReference type="InterPro" id="IPR027417">
    <property type="entry name" value="P-loop_NTPase"/>
</dbReference>
<dbReference type="FunFam" id="3.40.50.300:FF:001931">
    <property type="entry name" value="Blast:Carbohydrate sulfotransferase 4"/>
    <property type="match status" value="1"/>
</dbReference>
<evidence type="ECO:0000313" key="3">
    <source>
        <dbReference type="RefSeq" id="XP_026287506.1"/>
    </source>
</evidence>
<name>A0A6J1T9W1_FRAOC</name>
<dbReference type="PANTHER" id="PTHR10704">
    <property type="entry name" value="CARBOHYDRATE SULFOTRANSFERASE"/>
    <property type="match status" value="1"/>
</dbReference>
<dbReference type="InterPro" id="IPR000863">
    <property type="entry name" value="Sulfotransferase_dom"/>
</dbReference>
<protein>
    <submittedName>
        <fullName evidence="3">Carbohydrate sulfotransferase 6</fullName>
    </submittedName>
</protein>
<reference evidence="3" key="1">
    <citation type="submission" date="2025-08" db="UniProtKB">
        <authorList>
            <consortium name="RefSeq"/>
        </authorList>
    </citation>
    <scope>IDENTIFICATION</scope>
</reference>
<dbReference type="PANTHER" id="PTHR10704:SF44">
    <property type="entry name" value="LD35051P-RELATED"/>
    <property type="match status" value="1"/>
</dbReference>
<dbReference type="Pfam" id="PF00685">
    <property type="entry name" value="Sulfotransfer_1"/>
    <property type="match status" value="1"/>
</dbReference>
<dbReference type="GO" id="GO:0006044">
    <property type="term" value="P:N-acetylglucosamine metabolic process"/>
    <property type="evidence" value="ECO:0007669"/>
    <property type="project" value="TreeGrafter"/>
</dbReference>
<keyword evidence="2" id="KW-1185">Reference proteome</keyword>
<dbReference type="GO" id="GO:0001517">
    <property type="term" value="F:N-acetylglucosamine 6-O-sulfotransferase activity"/>
    <property type="evidence" value="ECO:0007669"/>
    <property type="project" value="TreeGrafter"/>
</dbReference>
<organism evidence="2 3">
    <name type="scientific">Frankliniella occidentalis</name>
    <name type="common">Western flower thrips</name>
    <name type="synonym">Euthrips occidentalis</name>
    <dbReference type="NCBI Taxonomy" id="133901"/>
    <lineage>
        <taxon>Eukaryota</taxon>
        <taxon>Metazoa</taxon>
        <taxon>Ecdysozoa</taxon>
        <taxon>Arthropoda</taxon>
        <taxon>Hexapoda</taxon>
        <taxon>Insecta</taxon>
        <taxon>Pterygota</taxon>
        <taxon>Neoptera</taxon>
        <taxon>Paraneoptera</taxon>
        <taxon>Thysanoptera</taxon>
        <taxon>Terebrantia</taxon>
        <taxon>Thripoidea</taxon>
        <taxon>Thripidae</taxon>
        <taxon>Frankliniella</taxon>
    </lineage>
</organism>
<dbReference type="AlphaFoldDB" id="A0A6J1T9W1"/>
<gene>
    <name evidence="3" type="primary">LOC113212876</name>
</gene>
<evidence type="ECO:0000259" key="1">
    <source>
        <dbReference type="Pfam" id="PF00685"/>
    </source>
</evidence>
<dbReference type="Gene3D" id="3.40.50.300">
    <property type="entry name" value="P-loop containing nucleotide triphosphate hydrolases"/>
    <property type="match status" value="1"/>
</dbReference>
<dbReference type="OrthoDB" id="6138663at2759"/>
<dbReference type="RefSeq" id="XP_026287506.1">
    <property type="nucleotide sequence ID" value="XM_026431721.2"/>
</dbReference>
<dbReference type="SUPFAM" id="SSF52540">
    <property type="entry name" value="P-loop containing nucleoside triphosphate hydrolases"/>
    <property type="match status" value="1"/>
</dbReference>
<feature type="domain" description="Sulfotransferase" evidence="1">
    <location>
        <begin position="215"/>
        <end position="486"/>
    </location>
</feature>
<dbReference type="InterPro" id="IPR051135">
    <property type="entry name" value="Gal/GlcNAc/GalNAc_ST"/>
</dbReference>
<dbReference type="Proteomes" id="UP000504606">
    <property type="component" value="Unplaced"/>
</dbReference>
<dbReference type="GeneID" id="113212876"/>